<evidence type="ECO:0000313" key="12">
    <source>
        <dbReference type="Proteomes" id="UP000490800"/>
    </source>
</evidence>
<dbReference type="InterPro" id="IPR016032">
    <property type="entry name" value="Sig_transdc_resp-reg_C-effctor"/>
</dbReference>
<evidence type="ECO:0000256" key="1">
    <source>
        <dbReference type="ARBA" id="ARBA00012513"/>
    </source>
</evidence>
<evidence type="ECO:0000256" key="3">
    <source>
        <dbReference type="ARBA" id="ARBA00022741"/>
    </source>
</evidence>
<keyword evidence="7" id="KW-0804">Transcription</keyword>
<dbReference type="RefSeq" id="WP_157336299.1">
    <property type="nucleotide sequence ID" value="NZ_RHLK01000007.1"/>
</dbReference>
<evidence type="ECO:0000256" key="5">
    <source>
        <dbReference type="ARBA" id="ARBA00022840"/>
    </source>
</evidence>
<dbReference type="PROSITE" id="PS00622">
    <property type="entry name" value="HTH_LUXR_1"/>
    <property type="match status" value="1"/>
</dbReference>
<keyword evidence="3" id="KW-0547">Nucleotide-binding</keyword>
<keyword evidence="5" id="KW-0067">ATP-binding</keyword>
<organism evidence="11 12">
    <name type="scientific">Paenibacillus lutrae</name>
    <dbReference type="NCBI Taxonomy" id="2078573"/>
    <lineage>
        <taxon>Bacteria</taxon>
        <taxon>Bacillati</taxon>
        <taxon>Bacillota</taxon>
        <taxon>Bacilli</taxon>
        <taxon>Bacillales</taxon>
        <taxon>Paenibacillaceae</taxon>
        <taxon>Paenibacillus</taxon>
    </lineage>
</organism>
<dbReference type="PROSITE" id="PS50043">
    <property type="entry name" value="HTH_LUXR_2"/>
    <property type="match status" value="1"/>
</dbReference>
<dbReference type="GO" id="GO:0004674">
    <property type="term" value="F:protein serine/threonine kinase activity"/>
    <property type="evidence" value="ECO:0007669"/>
    <property type="project" value="UniProtKB-EC"/>
</dbReference>
<protein>
    <recommendedName>
        <fullName evidence="1">non-specific serine/threonine protein kinase</fullName>
        <ecNumber evidence="1">2.7.11.1</ecNumber>
    </recommendedName>
</protein>
<feature type="region of interest" description="Disordered" evidence="8">
    <location>
        <begin position="306"/>
        <end position="353"/>
    </location>
</feature>
<keyword evidence="12" id="KW-1185">Reference proteome</keyword>
<dbReference type="InterPro" id="IPR000792">
    <property type="entry name" value="Tscrpt_reg_LuxR_C"/>
</dbReference>
<comment type="caution">
    <text evidence="11">The sequence shown here is derived from an EMBL/GenBank/DDBJ whole genome shotgun (WGS) entry which is preliminary data.</text>
</comment>
<reference evidence="11 12" key="1">
    <citation type="journal article" date="2019" name="Microorganisms">
        <title>Paenibacillus lutrae sp. nov., A Chitinolytic Species Isolated from A River Otter in Castril Natural Park, Granada, Spain.</title>
        <authorList>
            <person name="Rodriguez M."/>
            <person name="Reina J.C."/>
            <person name="Bejar V."/>
            <person name="Llamas I."/>
        </authorList>
    </citation>
    <scope>NUCLEOTIDE SEQUENCE [LARGE SCALE GENOMIC DNA]</scope>
    <source>
        <strain evidence="11 12">N10</strain>
    </source>
</reference>
<sequence>MFTLEGYELTEIVYDDPCFLICYAWSAHSSRKVLLKVVKDGNRTLTENGKLLNEYKVASSLKMDGILAPTAAIMHSSGMALEFEPIQGHTLRRYAELLPISMGDLLNISIRLTEIIQELHDNHVLHLNIRPDTVLIQETTLKVYLTGFGYASRAVDGKWQDSSIPLMESSPYYMSPEQTGRMNQGVGARSDLYSLGVTLYEQLAGRLPYAAKDALGWSHAHMAQSPAPLPGSHGRIPQRLADIVMRLLAKDPAERFGSAAEVRAALQAVAADELCAPSEPVPGQAALHAGDHGARRVEAAQALRAGTSPRELQAGAVNPAGSRAVRPVTERTDASPSAGQRRDGNKPSVQAHGAAAVTLEQSASYSQVLDLSAIIQSSQAFTLGGSGAAMAAKLMTLLLQTAGAERALLVKARGGERVRILSAVSSAGEIVVSGIVKRLAGDPSLDEELLADCINGARPILLSEEARGSRLALPLIAGGQPVGCLYLENKLNRRAFAAERYPVLQTLGVQALYLARQSCDATPVIPPGMQVQAVTHSMETLTAREKEVLQLMAAGLSNQEIASRLIISTATVKIHVKNIFRKMKVDRRIKAVTIAKFLGLLDEGAPA</sequence>
<evidence type="ECO:0000256" key="8">
    <source>
        <dbReference type="SAM" id="MobiDB-lite"/>
    </source>
</evidence>
<dbReference type="PANTHER" id="PTHR43289:SF6">
    <property type="entry name" value="SERINE_THREONINE-PROTEIN KINASE NEKL-3"/>
    <property type="match status" value="1"/>
</dbReference>
<dbReference type="EMBL" id="RHLK01000007">
    <property type="protein sequence ID" value="MVP00589.1"/>
    <property type="molecule type" value="Genomic_DNA"/>
</dbReference>
<dbReference type="GO" id="GO:0005524">
    <property type="term" value="F:ATP binding"/>
    <property type="evidence" value="ECO:0007669"/>
    <property type="project" value="UniProtKB-KW"/>
</dbReference>
<dbReference type="Pfam" id="PF00196">
    <property type="entry name" value="GerE"/>
    <property type="match status" value="1"/>
</dbReference>
<evidence type="ECO:0000313" key="11">
    <source>
        <dbReference type="EMBL" id="MVP00589.1"/>
    </source>
</evidence>
<dbReference type="Gene3D" id="1.10.510.10">
    <property type="entry name" value="Transferase(Phosphotransferase) domain 1"/>
    <property type="match status" value="1"/>
</dbReference>
<evidence type="ECO:0000256" key="4">
    <source>
        <dbReference type="ARBA" id="ARBA00022777"/>
    </source>
</evidence>
<dbReference type="InterPro" id="IPR029016">
    <property type="entry name" value="GAF-like_dom_sf"/>
</dbReference>
<evidence type="ECO:0000256" key="6">
    <source>
        <dbReference type="ARBA" id="ARBA00023015"/>
    </source>
</evidence>
<name>A0A7X3FJE1_9BACL</name>
<dbReference type="OrthoDB" id="9801841at2"/>
<keyword evidence="4 11" id="KW-0418">Kinase</keyword>
<dbReference type="CDD" id="cd06170">
    <property type="entry name" value="LuxR_C_like"/>
    <property type="match status" value="1"/>
</dbReference>
<dbReference type="AlphaFoldDB" id="A0A7X3FJE1"/>
<dbReference type="EC" id="2.7.11.1" evidence="1"/>
<dbReference type="InterPro" id="IPR000719">
    <property type="entry name" value="Prot_kinase_dom"/>
</dbReference>
<evidence type="ECO:0000256" key="7">
    <source>
        <dbReference type="ARBA" id="ARBA00023163"/>
    </source>
</evidence>
<dbReference type="Proteomes" id="UP000490800">
    <property type="component" value="Unassembled WGS sequence"/>
</dbReference>
<dbReference type="InterPro" id="IPR011009">
    <property type="entry name" value="Kinase-like_dom_sf"/>
</dbReference>
<dbReference type="PRINTS" id="PR00038">
    <property type="entry name" value="HTHLUXR"/>
</dbReference>
<dbReference type="PROSITE" id="PS50011">
    <property type="entry name" value="PROTEIN_KINASE_DOM"/>
    <property type="match status" value="1"/>
</dbReference>
<dbReference type="GO" id="GO:0045892">
    <property type="term" value="P:negative regulation of DNA-templated transcription"/>
    <property type="evidence" value="ECO:0007669"/>
    <property type="project" value="UniProtKB-ARBA"/>
</dbReference>
<dbReference type="PANTHER" id="PTHR43289">
    <property type="entry name" value="MITOGEN-ACTIVATED PROTEIN KINASE KINASE KINASE 20-RELATED"/>
    <property type="match status" value="1"/>
</dbReference>
<dbReference type="Gene3D" id="3.30.450.40">
    <property type="match status" value="1"/>
</dbReference>
<dbReference type="Gene3D" id="1.10.10.10">
    <property type="entry name" value="Winged helix-like DNA-binding domain superfamily/Winged helix DNA-binding domain"/>
    <property type="match status" value="1"/>
</dbReference>
<dbReference type="Pfam" id="PF00069">
    <property type="entry name" value="Pkinase"/>
    <property type="match status" value="1"/>
</dbReference>
<dbReference type="SUPFAM" id="SSF56112">
    <property type="entry name" value="Protein kinase-like (PK-like)"/>
    <property type="match status" value="1"/>
</dbReference>
<evidence type="ECO:0000259" key="9">
    <source>
        <dbReference type="PROSITE" id="PS50011"/>
    </source>
</evidence>
<feature type="domain" description="HTH luxR-type" evidence="10">
    <location>
        <begin position="534"/>
        <end position="599"/>
    </location>
</feature>
<evidence type="ECO:0000259" key="10">
    <source>
        <dbReference type="PROSITE" id="PS50043"/>
    </source>
</evidence>
<gene>
    <name evidence="11" type="ORF">EDM21_13840</name>
</gene>
<dbReference type="SUPFAM" id="SSF46894">
    <property type="entry name" value="C-terminal effector domain of the bipartite response regulators"/>
    <property type="match status" value="1"/>
</dbReference>
<proteinExistence type="predicted"/>
<feature type="domain" description="Protein kinase" evidence="9">
    <location>
        <begin position="1"/>
        <end position="269"/>
    </location>
</feature>
<dbReference type="GO" id="GO:0003677">
    <property type="term" value="F:DNA binding"/>
    <property type="evidence" value="ECO:0007669"/>
    <property type="project" value="InterPro"/>
</dbReference>
<dbReference type="SMART" id="SM00421">
    <property type="entry name" value="HTH_LUXR"/>
    <property type="match status" value="1"/>
</dbReference>
<accession>A0A7X3FJE1</accession>
<keyword evidence="6" id="KW-0805">Transcription regulation</keyword>
<dbReference type="SMART" id="SM00220">
    <property type="entry name" value="S_TKc"/>
    <property type="match status" value="1"/>
</dbReference>
<evidence type="ECO:0000256" key="2">
    <source>
        <dbReference type="ARBA" id="ARBA00022679"/>
    </source>
</evidence>
<keyword evidence="2" id="KW-0808">Transferase</keyword>
<dbReference type="CDD" id="cd14014">
    <property type="entry name" value="STKc_PknB_like"/>
    <property type="match status" value="1"/>
</dbReference>
<dbReference type="InterPro" id="IPR036388">
    <property type="entry name" value="WH-like_DNA-bd_sf"/>
</dbReference>
<dbReference type="SUPFAM" id="SSF55781">
    <property type="entry name" value="GAF domain-like"/>
    <property type="match status" value="1"/>
</dbReference>